<keyword evidence="1" id="KW-0472">Membrane</keyword>
<evidence type="ECO:0000313" key="2">
    <source>
        <dbReference type="EMBL" id="CAD8709224.1"/>
    </source>
</evidence>
<feature type="transmembrane region" description="Helical" evidence="1">
    <location>
        <begin position="35"/>
        <end position="56"/>
    </location>
</feature>
<protein>
    <submittedName>
        <fullName evidence="2">Uncharacterized protein</fullName>
    </submittedName>
</protein>
<reference evidence="2" key="1">
    <citation type="submission" date="2021-01" db="EMBL/GenBank/DDBJ databases">
        <authorList>
            <person name="Corre E."/>
            <person name="Pelletier E."/>
            <person name="Niang G."/>
            <person name="Scheremetjew M."/>
            <person name="Finn R."/>
            <person name="Kale V."/>
            <person name="Holt S."/>
            <person name="Cochrane G."/>
            <person name="Meng A."/>
            <person name="Brown T."/>
            <person name="Cohen L."/>
        </authorList>
    </citation>
    <scope>NUCLEOTIDE SEQUENCE</scope>
    <source>
        <strain evidence="2">SL-175</strain>
    </source>
</reference>
<keyword evidence="1" id="KW-0812">Transmembrane</keyword>
<keyword evidence="1" id="KW-1133">Transmembrane helix</keyword>
<organism evidence="2">
    <name type="scientific">Mantoniella antarctica</name>
    <dbReference type="NCBI Taxonomy" id="81844"/>
    <lineage>
        <taxon>Eukaryota</taxon>
        <taxon>Viridiplantae</taxon>
        <taxon>Chlorophyta</taxon>
        <taxon>Mamiellophyceae</taxon>
        <taxon>Mamiellales</taxon>
        <taxon>Mamiellaceae</taxon>
        <taxon>Mantoniella</taxon>
    </lineage>
</organism>
<dbReference type="AlphaFoldDB" id="A0A7S0SJZ6"/>
<evidence type="ECO:0000256" key="1">
    <source>
        <dbReference type="SAM" id="Phobius"/>
    </source>
</evidence>
<dbReference type="EMBL" id="HBFC01019850">
    <property type="protein sequence ID" value="CAD8709224.1"/>
    <property type="molecule type" value="Transcribed_RNA"/>
</dbReference>
<proteinExistence type="predicted"/>
<gene>
    <name evidence="2" type="ORF">MANT1106_LOCUS11907</name>
</gene>
<accession>A0A7S0SJZ6</accession>
<name>A0A7S0SJZ6_9CHLO</name>
<sequence length="317" mass="32196">MSAVGEGGGASKEAVEHEPLLPGKTNVLADKWFPLTPYIVAFIVFGVLVSLIFAFVPGMHRRPPTSVPTPAAHLVTGYSPGLDIVTAADARLRQADCGAQSVAAACDAVPGCEFWSRRCGMDCQRLATLDACGESAGCSWSDATRHCYWELPACAAISSATHCSATALCAYNSSGAAGGGGACEAARGTCRDLGDAAACAHASDRHCAWSSEAKTCAEVKPCASILLPVDCPAHAGCAFSQSAGACVALAAVAASRHVCAAEGDCTVTDTFCNMDYGTKGYCQSCLPLRARGSAVCSNDTAVAGSGAKMCAAACFGR</sequence>